<keyword evidence="1" id="KW-0472">Membrane</keyword>
<evidence type="ECO:0000313" key="3">
    <source>
        <dbReference type="Proteomes" id="UP000465601"/>
    </source>
</evidence>
<evidence type="ECO:0000256" key="1">
    <source>
        <dbReference type="SAM" id="Phobius"/>
    </source>
</evidence>
<dbReference type="Pfam" id="PF19700">
    <property type="entry name" value="DUF6198"/>
    <property type="match status" value="1"/>
</dbReference>
<sequence length="228" mass="24903">MLKQELLFVIKRLPRLILGLFICSVAILLTIYSGLGAGPWDVFHIGAINHIDITLGQISQIVGLIVITVSFFIGVVPGIGTLLNIYLVGVFIDVLQSTNLLFTPTTLWGKLLMLAIGLWIFGWGSYFYIGSSLGAGPRDGLMLGLIKKSKKSVYFIRTIIEVTVLVIGILLGGPFGIGTIIISLTIGYSVQSAFKLGGYDPKAEEHRTILNLINGYRYDRRKETDAKG</sequence>
<reference evidence="2 3" key="1">
    <citation type="submission" date="2019-10" db="EMBL/GenBank/DDBJ databases">
        <title>Alkaliphilus serpentinus sp. nov. and Alkaliphilus pronyensis sp. nov., two novel anaerobic alkaliphilic species isolated from the serpentinized-hosted hydrothermal field of the Prony Bay (New Caledonia).</title>
        <authorList>
            <person name="Postec A."/>
        </authorList>
    </citation>
    <scope>NUCLEOTIDE SEQUENCE [LARGE SCALE GENOMIC DNA]</scope>
    <source>
        <strain evidence="2 3">LacT</strain>
    </source>
</reference>
<dbReference type="Proteomes" id="UP000465601">
    <property type="component" value="Unassembled WGS sequence"/>
</dbReference>
<comment type="caution">
    <text evidence="2">The sequence shown here is derived from an EMBL/GenBank/DDBJ whole genome shotgun (WGS) entry which is preliminary data.</text>
</comment>
<dbReference type="PANTHER" id="PTHR40078">
    <property type="entry name" value="INTEGRAL MEMBRANE PROTEIN-RELATED"/>
    <property type="match status" value="1"/>
</dbReference>
<dbReference type="AlphaFoldDB" id="A0A833M7Y8"/>
<organism evidence="2 3">
    <name type="scientific">Alkaliphilus serpentinus</name>
    <dbReference type="NCBI Taxonomy" id="1482731"/>
    <lineage>
        <taxon>Bacteria</taxon>
        <taxon>Bacillati</taxon>
        <taxon>Bacillota</taxon>
        <taxon>Clostridia</taxon>
        <taxon>Peptostreptococcales</taxon>
        <taxon>Natronincolaceae</taxon>
        <taxon>Alkaliphilus</taxon>
    </lineage>
</organism>
<dbReference type="PANTHER" id="PTHR40078:SF1">
    <property type="entry name" value="INTEGRAL MEMBRANE PROTEIN"/>
    <property type="match status" value="1"/>
</dbReference>
<protein>
    <submittedName>
        <fullName evidence="2">Membrane protein</fullName>
    </submittedName>
</protein>
<keyword evidence="1" id="KW-1133">Transmembrane helix</keyword>
<dbReference type="RefSeq" id="WP_151865245.1">
    <property type="nucleotide sequence ID" value="NZ_WBZB01000013.1"/>
</dbReference>
<feature type="transmembrane region" description="Helical" evidence="1">
    <location>
        <begin position="16"/>
        <end position="35"/>
    </location>
</feature>
<accession>A0A833M7Y8</accession>
<proteinExistence type="predicted"/>
<evidence type="ECO:0000313" key="2">
    <source>
        <dbReference type="EMBL" id="KAB3531517.1"/>
    </source>
</evidence>
<dbReference type="OrthoDB" id="154912at2"/>
<name>A0A833M7Y8_9FIRM</name>
<feature type="transmembrane region" description="Helical" evidence="1">
    <location>
        <begin position="83"/>
        <end position="102"/>
    </location>
</feature>
<dbReference type="InterPro" id="IPR038750">
    <property type="entry name" value="YczE/YyaS-like"/>
</dbReference>
<feature type="transmembrane region" description="Helical" evidence="1">
    <location>
        <begin position="108"/>
        <end position="131"/>
    </location>
</feature>
<gene>
    <name evidence="2" type="ORF">F8153_04900</name>
</gene>
<feature type="transmembrane region" description="Helical" evidence="1">
    <location>
        <begin position="55"/>
        <end position="76"/>
    </location>
</feature>
<keyword evidence="1" id="KW-0812">Transmembrane</keyword>
<keyword evidence="3" id="KW-1185">Reference proteome</keyword>
<dbReference type="EMBL" id="WBZB01000013">
    <property type="protein sequence ID" value="KAB3531517.1"/>
    <property type="molecule type" value="Genomic_DNA"/>
</dbReference>